<feature type="domain" description="IclR-ED" evidence="5">
    <location>
        <begin position="68"/>
        <end position="253"/>
    </location>
</feature>
<keyword evidence="1" id="KW-0805">Transcription regulation</keyword>
<dbReference type="PROSITE" id="PS51077">
    <property type="entry name" value="HTH_ICLR"/>
    <property type="match status" value="1"/>
</dbReference>
<proteinExistence type="predicted"/>
<dbReference type="InterPro" id="IPR029016">
    <property type="entry name" value="GAF-like_dom_sf"/>
</dbReference>
<dbReference type="InterPro" id="IPR036390">
    <property type="entry name" value="WH_DNA-bd_sf"/>
</dbReference>
<dbReference type="Gene3D" id="3.30.450.40">
    <property type="match status" value="1"/>
</dbReference>
<name>A0A3P4AWG4_9BURK</name>
<dbReference type="InterPro" id="IPR005471">
    <property type="entry name" value="Tscrpt_reg_IclR_N"/>
</dbReference>
<dbReference type="GO" id="GO:0003700">
    <property type="term" value="F:DNA-binding transcription factor activity"/>
    <property type="evidence" value="ECO:0007669"/>
    <property type="project" value="TreeGrafter"/>
</dbReference>
<dbReference type="AlphaFoldDB" id="A0A3P4AWG4"/>
<evidence type="ECO:0000259" key="5">
    <source>
        <dbReference type="PROSITE" id="PS51078"/>
    </source>
</evidence>
<dbReference type="Pfam" id="PF09339">
    <property type="entry name" value="HTH_IclR"/>
    <property type="match status" value="1"/>
</dbReference>
<dbReference type="RefSeq" id="WP_124077601.1">
    <property type="nucleotide sequence ID" value="NZ_UWPJ01000005.1"/>
</dbReference>
<sequence>MAPKVKSAQRTIEILEYFARRKAPATLSEIAGKLGYPPSSTLALLRTLSEMGYLDYAHAERTFVPTVKAALLGIWVNDALMSDGTIARLMYDMREQTGGTPTLGIQSGHYVQYIHVVRGKDALHRPDVAPGALRPLLRSAMGTVLLSLKPPSELWALAGRINAQEPPEHRMSMAELGRRIREYREQGYAYSEGVSTPGAGIITVLLAAPAHQPPMALGIGASIATLRARKLEFLQALQRVVELHRKHMEALPYKFGH</sequence>
<dbReference type="GO" id="GO:0003677">
    <property type="term" value="F:DNA binding"/>
    <property type="evidence" value="ECO:0007669"/>
    <property type="project" value="UniProtKB-KW"/>
</dbReference>
<gene>
    <name evidence="6" type="ORF">PIGHUM_00438</name>
</gene>
<dbReference type="InterPro" id="IPR050707">
    <property type="entry name" value="HTH_MetabolicPath_Reg"/>
</dbReference>
<dbReference type="SUPFAM" id="SSF55781">
    <property type="entry name" value="GAF domain-like"/>
    <property type="match status" value="1"/>
</dbReference>
<evidence type="ECO:0000313" key="7">
    <source>
        <dbReference type="Proteomes" id="UP000277294"/>
    </source>
</evidence>
<keyword evidence="2 6" id="KW-0238">DNA-binding</keyword>
<dbReference type="Proteomes" id="UP000277294">
    <property type="component" value="Unassembled WGS sequence"/>
</dbReference>
<keyword evidence="3" id="KW-0804">Transcription</keyword>
<dbReference type="InterPro" id="IPR014757">
    <property type="entry name" value="Tscrpt_reg_IclR_C"/>
</dbReference>
<dbReference type="OrthoDB" id="8994386at2"/>
<dbReference type="PROSITE" id="PS51078">
    <property type="entry name" value="ICLR_ED"/>
    <property type="match status" value="1"/>
</dbReference>
<evidence type="ECO:0000313" key="6">
    <source>
        <dbReference type="EMBL" id="VCU68387.1"/>
    </source>
</evidence>
<dbReference type="Pfam" id="PF01614">
    <property type="entry name" value="IclR_C"/>
    <property type="match status" value="1"/>
</dbReference>
<feature type="domain" description="HTH iclR-type" evidence="4">
    <location>
        <begin position="5"/>
        <end position="67"/>
    </location>
</feature>
<protein>
    <submittedName>
        <fullName evidence="6">DNA-binding transcriptional activator MhpR</fullName>
    </submittedName>
</protein>
<keyword evidence="7" id="KW-1185">Reference proteome</keyword>
<evidence type="ECO:0000256" key="1">
    <source>
        <dbReference type="ARBA" id="ARBA00023015"/>
    </source>
</evidence>
<dbReference type="InterPro" id="IPR036388">
    <property type="entry name" value="WH-like_DNA-bd_sf"/>
</dbReference>
<dbReference type="PANTHER" id="PTHR30136:SF35">
    <property type="entry name" value="HTH-TYPE TRANSCRIPTIONAL REGULATOR RV1719"/>
    <property type="match status" value="1"/>
</dbReference>
<dbReference type="PANTHER" id="PTHR30136">
    <property type="entry name" value="HELIX-TURN-HELIX TRANSCRIPTIONAL REGULATOR, ICLR FAMILY"/>
    <property type="match status" value="1"/>
</dbReference>
<dbReference type="EMBL" id="UWPJ01000005">
    <property type="protein sequence ID" value="VCU68387.1"/>
    <property type="molecule type" value="Genomic_DNA"/>
</dbReference>
<evidence type="ECO:0000256" key="3">
    <source>
        <dbReference type="ARBA" id="ARBA00023163"/>
    </source>
</evidence>
<evidence type="ECO:0000259" key="4">
    <source>
        <dbReference type="PROSITE" id="PS51077"/>
    </source>
</evidence>
<dbReference type="Gene3D" id="1.10.10.10">
    <property type="entry name" value="Winged helix-like DNA-binding domain superfamily/Winged helix DNA-binding domain"/>
    <property type="match status" value="1"/>
</dbReference>
<reference evidence="6 7" key="1">
    <citation type="submission" date="2018-10" db="EMBL/GenBank/DDBJ databases">
        <authorList>
            <person name="Criscuolo A."/>
        </authorList>
    </citation>
    <scope>NUCLEOTIDE SEQUENCE [LARGE SCALE GENOMIC DNA]</scope>
    <source>
        <strain evidence="6">DnA1</strain>
    </source>
</reference>
<dbReference type="GO" id="GO:0045892">
    <property type="term" value="P:negative regulation of DNA-templated transcription"/>
    <property type="evidence" value="ECO:0007669"/>
    <property type="project" value="TreeGrafter"/>
</dbReference>
<evidence type="ECO:0000256" key="2">
    <source>
        <dbReference type="ARBA" id="ARBA00023125"/>
    </source>
</evidence>
<organism evidence="6 7">
    <name type="scientific">Pigmentiphaga humi</name>
    <dbReference type="NCBI Taxonomy" id="2478468"/>
    <lineage>
        <taxon>Bacteria</taxon>
        <taxon>Pseudomonadati</taxon>
        <taxon>Pseudomonadota</taxon>
        <taxon>Betaproteobacteria</taxon>
        <taxon>Burkholderiales</taxon>
        <taxon>Alcaligenaceae</taxon>
        <taxon>Pigmentiphaga</taxon>
    </lineage>
</organism>
<dbReference type="SUPFAM" id="SSF46785">
    <property type="entry name" value="Winged helix' DNA-binding domain"/>
    <property type="match status" value="1"/>
</dbReference>
<accession>A0A3P4AWG4</accession>